<dbReference type="AlphaFoldDB" id="A0A4Y8ANW2"/>
<feature type="domain" description="Thioredoxin" evidence="3">
    <location>
        <begin position="15"/>
        <end position="157"/>
    </location>
</feature>
<dbReference type="OrthoDB" id="981626at2"/>
<dbReference type="EMBL" id="SNQI01000006">
    <property type="protein sequence ID" value="TEW72153.1"/>
    <property type="molecule type" value="Genomic_DNA"/>
</dbReference>
<comment type="caution">
    <text evidence="4">The sequence shown here is derived from an EMBL/GenBank/DDBJ whole genome shotgun (WGS) entry which is preliminary data.</text>
</comment>
<proteinExistence type="predicted"/>
<dbReference type="InterPro" id="IPR051099">
    <property type="entry name" value="AGR/TXD"/>
</dbReference>
<keyword evidence="1 2" id="KW-0732">Signal</keyword>
<evidence type="ECO:0000256" key="2">
    <source>
        <dbReference type="SAM" id="SignalP"/>
    </source>
</evidence>
<feature type="chain" id="PRO_5021363595" evidence="2">
    <location>
        <begin position="21"/>
        <end position="159"/>
    </location>
</feature>
<dbReference type="PANTHER" id="PTHR15337:SF11">
    <property type="entry name" value="THIOREDOXIN DOMAIN-CONTAINING PROTEIN"/>
    <property type="match status" value="1"/>
</dbReference>
<name>A0A4Y8ANW2_9FLAO</name>
<evidence type="ECO:0000256" key="1">
    <source>
        <dbReference type="ARBA" id="ARBA00022729"/>
    </source>
</evidence>
<keyword evidence="5" id="KW-1185">Reference proteome</keyword>
<dbReference type="PROSITE" id="PS51352">
    <property type="entry name" value="THIOREDOXIN_2"/>
    <property type="match status" value="1"/>
</dbReference>
<dbReference type="Gene3D" id="3.40.30.10">
    <property type="entry name" value="Glutaredoxin"/>
    <property type="match status" value="1"/>
</dbReference>
<organism evidence="4 5">
    <name type="scientific">Gramella jeungdoensis</name>
    <dbReference type="NCBI Taxonomy" id="708091"/>
    <lineage>
        <taxon>Bacteria</taxon>
        <taxon>Pseudomonadati</taxon>
        <taxon>Bacteroidota</taxon>
        <taxon>Flavobacteriia</taxon>
        <taxon>Flavobacteriales</taxon>
        <taxon>Flavobacteriaceae</taxon>
        <taxon>Christiangramia</taxon>
    </lineage>
</organism>
<dbReference type="InterPro" id="IPR012336">
    <property type="entry name" value="Thioredoxin-like_fold"/>
</dbReference>
<evidence type="ECO:0000259" key="3">
    <source>
        <dbReference type="PROSITE" id="PS51352"/>
    </source>
</evidence>
<evidence type="ECO:0000313" key="4">
    <source>
        <dbReference type="EMBL" id="TEW72153.1"/>
    </source>
</evidence>
<dbReference type="Pfam" id="PF13098">
    <property type="entry name" value="Thioredoxin_2"/>
    <property type="match status" value="1"/>
</dbReference>
<dbReference type="Proteomes" id="UP000298517">
    <property type="component" value="Unassembled WGS sequence"/>
</dbReference>
<reference evidence="4 5" key="1">
    <citation type="journal article" date="2011" name="J. Microbiol.">
        <title>Gramella jeungdoensis sp. nov., isolated from a solar saltern in Korea.</title>
        <authorList>
            <person name="Joung Y."/>
            <person name="Kim H."/>
            <person name="Jang T."/>
            <person name="Ahn T.S."/>
            <person name="Joh K."/>
        </authorList>
    </citation>
    <scope>NUCLEOTIDE SEQUENCE [LARGE SCALE GENOMIC DNA]</scope>
    <source>
        <strain evidence="4 5">KCTC 23123</strain>
    </source>
</reference>
<dbReference type="SUPFAM" id="SSF52833">
    <property type="entry name" value="Thioredoxin-like"/>
    <property type="match status" value="1"/>
</dbReference>
<dbReference type="PANTHER" id="PTHR15337">
    <property type="entry name" value="ANTERIOR GRADIENT PROTEIN-RELATED"/>
    <property type="match status" value="1"/>
</dbReference>
<gene>
    <name evidence="4" type="ORF">E2488_14915</name>
</gene>
<accession>A0A4Y8ANW2</accession>
<sequence length="159" mass="18360">MKILIFSFLIVITFTSSGYAQDSFAINHDSNGIWQQDFSKTAKLTEFTDKPMLIFFTGSDWCGPCKMLISDVFKSEKFNNEVKNNFVLYEADFPRNKNLVTASQRSDNYKLKSKYSVSSYPTIVIVNEKGEVLGKMKGYNSIRNTSYYYTFFDDILKDN</sequence>
<dbReference type="InterPro" id="IPR036249">
    <property type="entry name" value="Thioredoxin-like_sf"/>
</dbReference>
<dbReference type="RefSeq" id="WP_134249177.1">
    <property type="nucleotide sequence ID" value="NZ_SNQI01000006.1"/>
</dbReference>
<protein>
    <submittedName>
        <fullName evidence="4">Thioredoxin family protein</fullName>
    </submittedName>
</protein>
<evidence type="ECO:0000313" key="5">
    <source>
        <dbReference type="Proteomes" id="UP000298517"/>
    </source>
</evidence>
<feature type="signal peptide" evidence="2">
    <location>
        <begin position="1"/>
        <end position="20"/>
    </location>
</feature>
<dbReference type="InterPro" id="IPR013766">
    <property type="entry name" value="Thioredoxin_domain"/>
</dbReference>